<evidence type="ECO:0000256" key="15">
    <source>
        <dbReference type="ARBA" id="ARBA00025923"/>
    </source>
</evidence>
<dbReference type="InterPro" id="IPR041027">
    <property type="entry name" value="FtsK_alpha"/>
</dbReference>
<keyword evidence="8" id="KW-0159">Chromosome partition</keyword>
<dbReference type="Pfam" id="PF09397">
    <property type="entry name" value="FtsK_gamma"/>
    <property type="match status" value="1"/>
</dbReference>
<evidence type="ECO:0000256" key="3">
    <source>
        <dbReference type="ARBA" id="ARBA00020887"/>
    </source>
</evidence>
<comment type="caution">
    <text evidence="20">The sequence shown here is derived from an EMBL/GenBank/DDBJ whole genome shotgun (WGS) entry which is preliminary data.</text>
</comment>
<evidence type="ECO:0000256" key="7">
    <source>
        <dbReference type="ARBA" id="ARBA00022741"/>
    </source>
</evidence>
<comment type="subcellular location">
    <subcellularLocation>
        <location evidence="1">Cell membrane</location>
        <topology evidence="1">Multi-pass membrane protein</topology>
    </subcellularLocation>
</comment>
<evidence type="ECO:0000256" key="14">
    <source>
        <dbReference type="ARBA" id="ARBA00024784"/>
    </source>
</evidence>
<proteinExistence type="inferred from homology"/>
<dbReference type="GO" id="GO:0005524">
    <property type="term" value="F:ATP binding"/>
    <property type="evidence" value="ECO:0007669"/>
    <property type="project" value="UniProtKB-UniRule"/>
</dbReference>
<evidence type="ECO:0000256" key="11">
    <source>
        <dbReference type="ARBA" id="ARBA00023125"/>
    </source>
</evidence>
<dbReference type="InterPro" id="IPR018541">
    <property type="entry name" value="Ftsk_gamma"/>
</dbReference>
<dbReference type="InterPro" id="IPR027417">
    <property type="entry name" value="P-loop_NTPase"/>
</dbReference>
<evidence type="ECO:0000256" key="17">
    <source>
        <dbReference type="SAM" id="MobiDB-lite"/>
    </source>
</evidence>
<sequence>MRTIRRNTSPTDDMPDALRRFLLQRTVELTGFLLLAVVIAAVLALATWSVSDPSLTHATEGRVANLLGTPGAIFADLTMQIFGLGTVALLLPCAIWAVRLIGRRPLPRLVLRLALWVLGTAAASAVASALPGTERWPLPSGLGGVVGDALLFGGKGLIGDGGIGGLIVGICYAATAILALSAASGLGLSAQPSHFADDDEDDYRFAGSDDKDSPGWGIVSLGAVVHGLMVLKASVMRRFQKPRDEQTYAAPRTAREPSFDAGVMDDGMDEGFASVSAPVASAPLRAAPSRGAPRMDAPVQPRPEIPPEVAAFAPVRERPVQIHMPPVAQLQPQEPASYQSTIEDFVSVAPAAMAAAGGDTAVPAWRKPFQLPPNVRFTRSTDRELAARNRGAHDEIGLQNPEAGISEEGYPATGHLADTYPAGDHTLDFAPGDAYAAGGAEPYVDTYAEAPRAPARQDHGIQDQDGYDQEYDDYDGDHQPADRRETDAFGSLTEDDDHAGWTDEAAYGSSSDQDDAFADDDVYEASSPAMPLPDAAPVLMRHKRRPPALAPSNDDDPDQPRPARPAAAQIPAPVPAPVRAPVAAARPASVAAAPVAASASATTTRRVPVSPRSTSDYEMPPLGMLALPSGPRDTISEDALEQNAALLESTLEDFGVRGDIIHVRPGPVVTLYELEPAPGTKSSRVISLADDIARSMSAVSARVAVVPGRNAIGVELPNAKRETVYLRELLAAEEFQRSKFKLALCLGKTIGGEPVIADLARMPHLLVAGTTGSGKSVAINTMIMSLLYRLKPEECRLIMVDPKMLELSIYDGIPHLLTPVVTDPKKAVVALKWAVREMEDRYKKMSKLSVRNIDGFNTRVREAKARGEVITRTVQTGFDRDTGEAIYEDEVMDLDPLPYIVIVVDEMADLMMVAGKEIEGTIQRLAQMARAAGIHVILATQRPSVDVITGTIKANFPTRISFQVTSKIDSRTILGEQGAEQLLGQGDMLYMAGGGRVVRVHGPFVSDDEVEKIVAHLKTQGRPQYLEAVTADEEAAAEGDGAAVFDNTANGSAGGGNDLYDQAIAIVLRDKKASTSYIQRRLQIGYNRAASIMERMELEGIVGAANHAGKREILVGGDDQANHG</sequence>
<dbReference type="AlphaFoldDB" id="A0A7W5Z2M5"/>
<feature type="region of interest" description="Disordered" evidence="17">
    <location>
        <begin position="452"/>
        <end position="516"/>
    </location>
</feature>
<evidence type="ECO:0000256" key="16">
    <source>
        <dbReference type="PROSITE-ProRule" id="PRU00289"/>
    </source>
</evidence>
<dbReference type="Gene3D" id="1.10.10.10">
    <property type="entry name" value="Winged helix-like DNA-binding domain superfamily/Winged helix DNA-binding domain"/>
    <property type="match status" value="1"/>
</dbReference>
<feature type="compositionally biased region" description="Low complexity" evidence="17">
    <location>
        <begin position="593"/>
        <end position="608"/>
    </location>
</feature>
<comment type="subunit">
    <text evidence="15">Homohexamer. Forms a ring that surrounds DNA.</text>
</comment>
<feature type="region of interest" description="Disordered" evidence="17">
    <location>
        <begin position="285"/>
        <end position="305"/>
    </location>
</feature>
<evidence type="ECO:0000256" key="9">
    <source>
        <dbReference type="ARBA" id="ARBA00022840"/>
    </source>
</evidence>
<feature type="transmembrane region" description="Helical" evidence="18">
    <location>
        <begin position="166"/>
        <end position="188"/>
    </location>
</feature>
<dbReference type="Pfam" id="PF17854">
    <property type="entry name" value="FtsK_alpha"/>
    <property type="match status" value="1"/>
</dbReference>
<dbReference type="Gene3D" id="3.40.50.300">
    <property type="entry name" value="P-loop containing nucleotide triphosphate hydrolases"/>
    <property type="match status" value="1"/>
</dbReference>
<feature type="transmembrane region" description="Helical" evidence="18">
    <location>
        <begin position="29"/>
        <end position="51"/>
    </location>
</feature>
<dbReference type="PANTHER" id="PTHR22683:SF41">
    <property type="entry name" value="DNA TRANSLOCASE FTSK"/>
    <property type="match status" value="1"/>
</dbReference>
<keyword evidence="7 16" id="KW-0547">Nucleotide-binding</keyword>
<dbReference type="CDD" id="cd01127">
    <property type="entry name" value="TrwB_TraG_TraD_VirD4"/>
    <property type="match status" value="1"/>
</dbReference>
<keyword evidence="13" id="KW-0131">Cell cycle</keyword>
<dbReference type="PANTHER" id="PTHR22683">
    <property type="entry name" value="SPORULATION PROTEIN RELATED"/>
    <property type="match status" value="1"/>
</dbReference>
<dbReference type="FunFam" id="3.40.50.300:FF:000209">
    <property type="entry name" value="Cell division protein FtsK"/>
    <property type="match status" value="1"/>
</dbReference>
<dbReference type="Proteomes" id="UP000537592">
    <property type="component" value="Unassembled WGS sequence"/>
</dbReference>
<dbReference type="InterPro" id="IPR050206">
    <property type="entry name" value="FtsK/SpoIIIE/SftA"/>
</dbReference>
<dbReference type="SUPFAM" id="SSF52540">
    <property type="entry name" value="P-loop containing nucleoside triphosphate hydrolases"/>
    <property type="match status" value="1"/>
</dbReference>
<evidence type="ECO:0000256" key="5">
    <source>
        <dbReference type="ARBA" id="ARBA00022618"/>
    </source>
</evidence>
<dbReference type="Pfam" id="PF13491">
    <property type="entry name" value="FtsK_4TM"/>
    <property type="match status" value="1"/>
</dbReference>
<evidence type="ECO:0000256" key="8">
    <source>
        <dbReference type="ARBA" id="ARBA00022829"/>
    </source>
</evidence>
<evidence type="ECO:0000256" key="10">
    <source>
        <dbReference type="ARBA" id="ARBA00022989"/>
    </source>
</evidence>
<dbReference type="InterPro" id="IPR025199">
    <property type="entry name" value="FtsK_4TM"/>
</dbReference>
<dbReference type="InterPro" id="IPR036390">
    <property type="entry name" value="WH_DNA-bd_sf"/>
</dbReference>
<evidence type="ECO:0000256" key="1">
    <source>
        <dbReference type="ARBA" id="ARBA00004651"/>
    </source>
</evidence>
<comment type="function">
    <text evidence="14">Essential cell division protein that coordinates cell division and chromosome segregation. The N-terminus is involved in assembly of the cell-division machinery. The C-terminus functions as a DNA motor that moves dsDNA in an ATP-dependent manner towards the dif recombination site, which is located within the replication terminus region. Translocation stops specifically at Xer-dif sites, where FtsK interacts with the Xer recombinase, allowing activation of chromosome unlinking by recombination. FtsK orienting polar sequences (KOPS) guide the direction of DNA translocation. FtsK can remove proteins from DNA as it translocates, but translocation stops specifically at XerCD-dif site, thereby preventing removal of XerC and XerD from dif.</text>
</comment>
<dbReference type="SMART" id="SM00843">
    <property type="entry name" value="Ftsk_gamma"/>
    <property type="match status" value="1"/>
</dbReference>
<feature type="domain" description="FtsK" evidence="19">
    <location>
        <begin position="752"/>
        <end position="971"/>
    </location>
</feature>
<gene>
    <name evidence="20" type="ORF">FHS81_001017</name>
</gene>
<feature type="transmembrane region" description="Helical" evidence="18">
    <location>
        <begin position="109"/>
        <end position="130"/>
    </location>
</feature>
<keyword evidence="5" id="KW-0132">Cell division</keyword>
<feature type="region of interest" description="Disordered" evidence="17">
    <location>
        <begin position="593"/>
        <end position="621"/>
    </location>
</feature>
<evidence type="ECO:0000256" key="6">
    <source>
        <dbReference type="ARBA" id="ARBA00022692"/>
    </source>
</evidence>
<evidence type="ECO:0000256" key="13">
    <source>
        <dbReference type="ARBA" id="ARBA00023306"/>
    </source>
</evidence>
<feature type="compositionally biased region" description="Acidic residues" evidence="17">
    <location>
        <begin position="465"/>
        <end position="475"/>
    </location>
</feature>
<accession>A0A7W5Z2M5</accession>
<name>A0A7W5Z2M5_9HYPH</name>
<evidence type="ECO:0000256" key="4">
    <source>
        <dbReference type="ARBA" id="ARBA00022475"/>
    </source>
</evidence>
<dbReference type="EMBL" id="JACICC010000002">
    <property type="protein sequence ID" value="MBB3808947.1"/>
    <property type="molecule type" value="Genomic_DNA"/>
</dbReference>
<feature type="compositionally biased region" description="Low complexity" evidence="17">
    <location>
        <begin position="285"/>
        <end position="294"/>
    </location>
</feature>
<keyword evidence="6 18" id="KW-0812">Transmembrane</keyword>
<dbReference type="Gene3D" id="3.30.980.40">
    <property type="match status" value="1"/>
</dbReference>
<feature type="transmembrane region" description="Helical" evidence="18">
    <location>
        <begin position="136"/>
        <end position="154"/>
    </location>
</feature>
<keyword evidence="10 18" id="KW-1133">Transmembrane helix</keyword>
<dbReference type="PROSITE" id="PS50901">
    <property type="entry name" value="FTSK"/>
    <property type="match status" value="1"/>
</dbReference>
<reference evidence="20 21" key="1">
    <citation type="submission" date="2020-08" db="EMBL/GenBank/DDBJ databases">
        <title>Genomic Encyclopedia of Type Strains, Phase IV (KMG-IV): sequencing the most valuable type-strain genomes for metagenomic binning, comparative biology and taxonomic classification.</title>
        <authorList>
            <person name="Goeker M."/>
        </authorList>
    </citation>
    <scope>NUCLEOTIDE SEQUENCE [LARGE SCALE GENOMIC DNA]</scope>
    <source>
        <strain evidence="20 21">DSM 28760</strain>
    </source>
</reference>
<keyword evidence="11" id="KW-0238">DNA-binding</keyword>
<feature type="binding site" evidence="16">
    <location>
        <begin position="769"/>
        <end position="776"/>
    </location>
    <ligand>
        <name>ATP</name>
        <dbReference type="ChEBI" id="CHEBI:30616"/>
    </ligand>
</feature>
<feature type="compositionally biased region" description="Basic and acidic residues" evidence="17">
    <location>
        <begin position="476"/>
        <end position="487"/>
    </location>
</feature>
<keyword evidence="21" id="KW-1185">Reference proteome</keyword>
<dbReference type="GO" id="GO:0051301">
    <property type="term" value="P:cell division"/>
    <property type="evidence" value="ECO:0007669"/>
    <property type="project" value="UniProtKB-KW"/>
</dbReference>
<comment type="similarity">
    <text evidence="2">Belongs to the FtsK/SpoIIIE/SftA family.</text>
</comment>
<protein>
    <recommendedName>
        <fullName evidence="3">DNA translocase FtsK</fullName>
    </recommendedName>
</protein>
<evidence type="ECO:0000313" key="21">
    <source>
        <dbReference type="Proteomes" id="UP000537592"/>
    </source>
</evidence>
<organism evidence="20 21">
    <name type="scientific">Pseudochelatococcus contaminans</name>
    <dbReference type="NCBI Taxonomy" id="1538103"/>
    <lineage>
        <taxon>Bacteria</taxon>
        <taxon>Pseudomonadati</taxon>
        <taxon>Pseudomonadota</taxon>
        <taxon>Alphaproteobacteria</taxon>
        <taxon>Hyphomicrobiales</taxon>
        <taxon>Chelatococcaceae</taxon>
        <taxon>Pseudochelatococcus</taxon>
    </lineage>
</organism>
<evidence type="ECO:0000259" key="19">
    <source>
        <dbReference type="PROSITE" id="PS50901"/>
    </source>
</evidence>
<evidence type="ECO:0000256" key="12">
    <source>
        <dbReference type="ARBA" id="ARBA00023136"/>
    </source>
</evidence>
<feature type="region of interest" description="Disordered" evidence="17">
    <location>
        <begin position="545"/>
        <end position="573"/>
    </location>
</feature>
<dbReference type="GO" id="GO:0003677">
    <property type="term" value="F:DNA binding"/>
    <property type="evidence" value="ECO:0007669"/>
    <property type="project" value="UniProtKB-KW"/>
</dbReference>
<evidence type="ECO:0000256" key="2">
    <source>
        <dbReference type="ARBA" id="ARBA00006474"/>
    </source>
</evidence>
<dbReference type="SUPFAM" id="SSF46785">
    <property type="entry name" value="Winged helix' DNA-binding domain"/>
    <property type="match status" value="1"/>
</dbReference>
<feature type="transmembrane region" description="Helical" evidence="18">
    <location>
        <begin position="71"/>
        <end position="97"/>
    </location>
</feature>
<evidence type="ECO:0000313" key="20">
    <source>
        <dbReference type="EMBL" id="MBB3808947.1"/>
    </source>
</evidence>
<evidence type="ECO:0000256" key="18">
    <source>
        <dbReference type="SAM" id="Phobius"/>
    </source>
</evidence>
<dbReference type="RefSeq" id="WP_183750963.1">
    <property type="nucleotide sequence ID" value="NZ_JACICC010000002.1"/>
</dbReference>
<dbReference type="GO" id="GO:0007059">
    <property type="term" value="P:chromosome segregation"/>
    <property type="evidence" value="ECO:0007669"/>
    <property type="project" value="UniProtKB-KW"/>
</dbReference>
<keyword evidence="9 16" id="KW-0067">ATP-binding</keyword>
<dbReference type="InterPro" id="IPR036388">
    <property type="entry name" value="WH-like_DNA-bd_sf"/>
</dbReference>
<dbReference type="GO" id="GO:0005886">
    <property type="term" value="C:plasma membrane"/>
    <property type="evidence" value="ECO:0007669"/>
    <property type="project" value="UniProtKB-SubCell"/>
</dbReference>
<dbReference type="InterPro" id="IPR002543">
    <property type="entry name" value="FtsK_dom"/>
</dbReference>
<dbReference type="Pfam" id="PF01580">
    <property type="entry name" value="FtsK_SpoIIIE"/>
    <property type="match status" value="1"/>
</dbReference>
<keyword evidence="12 18" id="KW-0472">Membrane</keyword>
<keyword evidence="4" id="KW-1003">Cell membrane</keyword>